<dbReference type="AlphaFoldDB" id="A0AAV6N314"/>
<reference evidence="1 2" key="1">
    <citation type="journal article" date="2021" name="Hortic Res">
        <title>The domestication of Cucurbita argyrosperma as revealed by the genome of its wild relative.</title>
        <authorList>
            <person name="Barrera-Redondo J."/>
            <person name="Sanchez-de la Vega G."/>
            <person name="Aguirre-Liguori J.A."/>
            <person name="Castellanos-Morales G."/>
            <person name="Gutierrez-Guerrero Y.T."/>
            <person name="Aguirre-Dugua X."/>
            <person name="Aguirre-Planter E."/>
            <person name="Tenaillon M.I."/>
            <person name="Lira-Saade R."/>
            <person name="Eguiarte L.E."/>
        </authorList>
    </citation>
    <scope>NUCLEOTIDE SEQUENCE [LARGE SCALE GENOMIC DNA]</scope>
    <source>
        <strain evidence="1">JBR-2021</strain>
    </source>
</reference>
<evidence type="ECO:0000313" key="1">
    <source>
        <dbReference type="EMBL" id="KAG6591807.1"/>
    </source>
</evidence>
<organism evidence="1 2">
    <name type="scientific">Cucurbita argyrosperma subsp. sororia</name>
    <dbReference type="NCBI Taxonomy" id="37648"/>
    <lineage>
        <taxon>Eukaryota</taxon>
        <taxon>Viridiplantae</taxon>
        <taxon>Streptophyta</taxon>
        <taxon>Embryophyta</taxon>
        <taxon>Tracheophyta</taxon>
        <taxon>Spermatophyta</taxon>
        <taxon>Magnoliopsida</taxon>
        <taxon>eudicotyledons</taxon>
        <taxon>Gunneridae</taxon>
        <taxon>Pentapetalae</taxon>
        <taxon>rosids</taxon>
        <taxon>fabids</taxon>
        <taxon>Cucurbitales</taxon>
        <taxon>Cucurbitaceae</taxon>
        <taxon>Cucurbiteae</taxon>
        <taxon>Cucurbita</taxon>
    </lineage>
</organism>
<accession>A0AAV6N314</accession>
<name>A0AAV6N314_9ROSI</name>
<dbReference type="Proteomes" id="UP000685013">
    <property type="component" value="Chromosome 9"/>
</dbReference>
<proteinExistence type="predicted"/>
<comment type="caution">
    <text evidence="1">The sequence shown here is derived from an EMBL/GenBank/DDBJ whole genome shotgun (WGS) entry which is preliminary data.</text>
</comment>
<protein>
    <submittedName>
        <fullName evidence="1">Uncharacterized protein</fullName>
    </submittedName>
</protein>
<gene>
    <name evidence="1" type="ORF">SDJN03_14153</name>
</gene>
<dbReference type="EMBL" id="JAGKQH010000009">
    <property type="protein sequence ID" value="KAG6591807.1"/>
    <property type="molecule type" value="Genomic_DNA"/>
</dbReference>
<keyword evidence="2" id="KW-1185">Reference proteome</keyword>
<evidence type="ECO:0000313" key="2">
    <source>
        <dbReference type="Proteomes" id="UP000685013"/>
    </source>
</evidence>
<sequence>MKKFEMVSIPAPGMGHLASTVEMANVLVTRDPENLYNSSSLLEESKKGFIVLVESYKTYVREAVANLAFSVHLRELYDQNDINEDVEQLLNSDTEFITLPNFANPIPSKLIPSLSSNKDKAVRFS</sequence>
<feature type="non-terminal residue" evidence="1">
    <location>
        <position position="1"/>
    </location>
</feature>